<dbReference type="EMBL" id="JXLH01000015">
    <property type="protein sequence ID" value="KJY57887.1"/>
    <property type="molecule type" value="Genomic_DNA"/>
</dbReference>
<keyword evidence="1" id="KW-0472">Membrane</keyword>
<feature type="transmembrane region" description="Helical" evidence="1">
    <location>
        <begin position="45"/>
        <end position="70"/>
    </location>
</feature>
<keyword evidence="1" id="KW-1133">Transmembrane helix</keyword>
<feature type="transmembrane region" description="Helical" evidence="1">
    <location>
        <begin position="211"/>
        <end position="232"/>
    </location>
</feature>
<dbReference type="PATRIC" id="fig|1218506.3.peg.1158"/>
<evidence type="ECO:0000256" key="1">
    <source>
        <dbReference type="SAM" id="Phobius"/>
    </source>
</evidence>
<accession>A0A0F4LGA9</accession>
<proteinExistence type="predicted"/>
<keyword evidence="3" id="KW-1185">Reference proteome</keyword>
<evidence type="ECO:0000313" key="2">
    <source>
        <dbReference type="EMBL" id="KJY57887.1"/>
    </source>
</evidence>
<gene>
    <name evidence="2" type="ORF">JF75_10940</name>
</gene>
<evidence type="ECO:0000313" key="3">
    <source>
        <dbReference type="Proteomes" id="UP000033612"/>
    </source>
</evidence>
<feature type="transmembrane region" description="Helical" evidence="1">
    <location>
        <begin position="179"/>
        <end position="199"/>
    </location>
</feature>
<protein>
    <submittedName>
        <fullName evidence="2">Uncharacterized protein</fullName>
    </submittedName>
</protein>
<dbReference type="OrthoDB" id="2319499at2"/>
<feature type="transmembrane region" description="Helical" evidence="1">
    <location>
        <begin position="91"/>
        <end position="113"/>
    </location>
</feature>
<dbReference type="RefSeq" id="WP_046332211.1">
    <property type="nucleotide sequence ID" value="NZ_JBHTBO010000014.1"/>
</dbReference>
<dbReference type="HOGENOM" id="CLU_908494_0_0_9"/>
<feature type="transmembrane region" description="Helical" evidence="1">
    <location>
        <begin position="253"/>
        <end position="273"/>
    </location>
</feature>
<sequence>MNNNHTSKQETVGEAIRDIAHHEHNFALADNSTNHLGDLVIYGTLYLFTLLFSDIWFDWLFVLLAIVAIISVIRYQNFLRHKVNSQKMTSFFVNTSLISTGVRCFVIGNAPLLALSMHTQGKFNFSISLLVGLITALIGTTCQYHYLTNHQVIDRQKESPSKTCKKAFDFSIKSCKKGYVNQGFFFDIACGFALLANHFSYKEFILVKFEAWQFVLITILIVLGTVLFQRFLHNKVVTNNISKGFKWGTLLMTAARGYLISIAPWVAVCLFTGNSINWLAANLLGIFVALIGTVLQYKYLHKVRVF</sequence>
<feature type="transmembrane region" description="Helical" evidence="1">
    <location>
        <begin position="279"/>
        <end position="300"/>
    </location>
</feature>
<dbReference type="AlphaFoldDB" id="A0A0F4LGA9"/>
<comment type="caution">
    <text evidence="2">The sequence shown here is derived from an EMBL/GenBank/DDBJ whole genome shotgun (WGS) entry which is preliminary data.</text>
</comment>
<name>A0A0F4LGA9_9LACO</name>
<keyword evidence="1" id="KW-0812">Transmembrane</keyword>
<dbReference type="Proteomes" id="UP000033612">
    <property type="component" value="Unassembled WGS sequence"/>
</dbReference>
<reference evidence="2 3" key="1">
    <citation type="submission" date="2015-01" db="EMBL/GenBank/DDBJ databases">
        <title>Comparative genomics of the lactic acid bacteria isolated from the honey bee gut.</title>
        <authorList>
            <person name="Ellegaard K.M."/>
            <person name="Tamarit D."/>
            <person name="Javelind E."/>
            <person name="Olofsson T."/>
            <person name="Andersson S.G."/>
            <person name="Vasquez A."/>
        </authorList>
    </citation>
    <scope>NUCLEOTIDE SEQUENCE [LARGE SCALE GENOMIC DNA]</scope>
    <source>
        <strain evidence="2 3">Hma2</strain>
    </source>
</reference>
<feature type="transmembrane region" description="Helical" evidence="1">
    <location>
        <begin position="125"/>
        <end position="147"/>
    </location>
</feature>
<organism evidence="2 3">
    <name type="scientific">Lactobacillus kimbladii</name>
    <dbReference type="NCBI Taxonomy" id="1218506"/>
    <lineage>
        <taxon>Bacteria</taxon>
        <taxon>Bacillati</taxon>
        <taxon>Bacillota</taxon>
        <taxon>Bacilli</taxon>
        <taxon>Lactobacillales</taxon>
        <taxon>Lactobacillaceae</taxon>
        <taxon>Lactobacillus</taxon>
    </lineage>
</organism>